<evidence type="ECO:0008006" key="3">
    <source>
        <dbReference type="Google" id="ProtNLM"/>
    </source>
</evidence>
<protein>
    <recommendedName>
        <fullName evidence="3">PPPDE domain-containing protein</fullName>
    </recommendedName>
</protein>
<name>S8DZW5_FOMSC</name>
<keyword evidence="2" id="KW-1185">Reference proteome</keyword>
<reference evidence="1 2" key="1">
    <citation type="journal article" date="2012" name="Science">
        <title>The Paleozoic origin of enzymatic lignin decomposition reconstructed from 31 fungal genomes.</title>
        <authorList>
            <person name="Floudas D."/>
            <person name="Binder M."/>
            <person name="Riley R."/>
            <person name="Barry K."/>
            <person name="Blanchette R.A."/>
            <person name="Henrissat B."/>
            <person name="Martinez A.T."/>
            <person name="Otillar R."/>
            <person name="Spatafora J.W."/>
            <person name="Yadav J.S."/>
            <person name="Aerts A."/>
            <person name="Benoit I."/>
            <person name="Boyd A."/>
            <person name="Carlson A."/>
            <person name="Copeland A."/>
            <person name="Coutinho P.M."/>
            <person name="de Vries R.P."/>
            <person name="Ferreira P."/>
            <person name="Findley K."/>
            <person name="Foster B."/>
            <person name="Gaskell J."/>
            <person name="Glotzer D."/>
            <person name="Gorecki P."/>
            <person name="Heitman J."/>
            <person name="Hesse C."/>
            <person name="Hori C."/>
            <person name="Igarashi K."/>
            <person name="Jurgens J.A."/>
            <person name="Kallen N."/>
            <person name="Kersten P."/>
            <person name="Kohler A."/>
            <person name="Kuees U."/>
            <person name="Kumar T.K.A."/>
            <person name="Kuo A."/>
            <person name="LaButti K."/>
            <person name="Larrondo L.F."/>
            <person name="Lindquist E."/>
            <person name="Ling A."/>
            <person name="Lombard V."/>
            <person name="Lucas S."/>
            <person name="Lundell T."/>
            <person name="Martin R."/>
            <person name="McLaughlin D.J."/>
            <person name="Morgenstern I."/>
            <person name="Morin E."/>
            <person name="Murat C."/>
            <person name="Nagy L.G."/>
            <person name="Nolan M."/>
            <person name="Ohm R.A."/>
            <person name="Patyshakuliyeva A."/>
            <person name="Rokas A."/>
            <person name="Ruiz-Duenas F.J."/>
            <person name="Sabat G."/>
            <person name="Salamov A."/>
            <person name="Samejima M."/>
            <person name="Schmutz J."/>
            <person name="Slot J.C."/>
            <person name="St John F."/>
            <person name="Stenlid J."/>
            <person name="Sun H."/>
            <person name="Sun S."/>
            <person name="Syed K."/>
            <person name="Tsang A."/>
            <person name="Wiebenga A."/>
            <person name="Young D."/>
            <person name="Pisabarro A."/>
            <person name="Eastwood D.C."/>
            <person name="Martin F."/>
            <person name="Cullen D."/>
            <person name="Grigoriev I.V."/>
            <person name="Hibbett D.S."/>
        </authorList>
    </citation>
    <scope>NUCLEOTIDE SEQUENCE</scope>
    <source>
        <strain evidence="2">FP-58527</strain>
    </source>
</reference>
<dbReference type="OrthoDB" id="2717635at2759"/>
<dbReference type="EMBL" id="KE504169">
    <property type="protein sequence ID" value="EPS98087.1"/>
    <property type="molecule type" value="Genomic_DNA"/>
</dbReference>
<organism evidence="1 2">
    <name type="scientific">Fomitopsis schrenkii</name>
    <name type="common">Brown rot fungus</name>
    <dbReference type="NCBI Taxonomy" id="2126942"/>
    <lineage>
        <taxon>Eukaryota</taxon>
        <taxon>Fungi</taxon>
        <taxon>Dikarya</taxon>
        <taxon>Basidiomycota</taxon>
        <taxon>Agaricomycotina</taxon>
        <taxon>Agaricomycetes</taxon>
        <taxon>Polyporales</taxon>
        <taxon>Fomitopsis</taxon>
    </lineage>
</organism>
<gene>
    <name evidence="1" type="ORF">FOMPIDRAFT_1051838</name>
</gene>
<dbReference type="HOGENOM" id="CLU_1510643_0_0_1"/>
<accession>S8DZW5</accession>
<evidence type="ECO:0000313" key="1">
    <source>
        <dbReference type="EMBL" id="EPS98087.1"/>
    </source>
</evidence>
<evidence type="ECO:0000313" key="2">
    <source>
        <dbReference type="Proteomes" id="UP000015241"/>
    </source>
</evidence>
<dbReference type="InterPro" id="IPR046670">
    <property type="entry name" value="DUF6540"/>
</dbReference>
<dbReference type="Proteomes" id="UP000015241">
    <property type="component" value="Unassembled WGS sequence"/>
</dbReference>
<proteinExistence type="predicted"/>
<dbReference type="Pfam" id="PF20174">
    <property type="entry name" value="DUF6540"/>
    <property type="match status" value="1"/>
</dbReference>
<dbReference type="AlphaFoldDB" id="S8DZW5"/>
<dbReference type="InParanoid" id="S8DZW5"/>
<sequence length="178" mass="20012">MVLEAALLSLRSETGGDPAHLGSKRPKRIYILGLGAGVYVVQYYAKDAPHHWAIFVEKDTDKEEGAIFDINGNTTNYVYRHKGKVSMKRSNTYEGRVAVGSMLGTDKRDGEVDKLLKNIPIQFHNDPNWNCQNWVVEALAKMEQKGYLELDREPDHVPKYPTGAEIAAALKKVERVDL</sequence>